<sequence>MAQVCVSQNFDITSGALSIQPWTVPRHVYDQSFASVGNGTYGAHTNLPGKLMIDSGVQAWTNTSPLPAQVLFRLHRGSRRFVVSSPNVVQVRDRFTTAIDVTPRVPDTSNQYQGAAGGGVDMSTTTAAKPYAGVLYAWDDAMITEDWFGPIPPGGVFRFHYRATLWTPPPWSNNANDNLPVHECDLDPVRIQLIAFPTQDMDVMS</sequence>
<gene>
    <name evidence="2" type="ORF">INP59_14285</name>
</gene>
<proteinExistence type="predicted"/>
<organism evidence="2 3">
    <name type="scientific">Rhodococcus pyridinivorans</name>
    <dbReference type="NCBI Taxonomy" id="103816"/>
    <lineage>
        <taxon>Bacteria</taxon>
        <taxon>Bacillati</taxon>
        <taxon>Actinomycetota</taxon>
        <taxon>Actinomycetes</taxon>
        <taxon>Mycobacteriales</taxon>
        <taxon>Nocardiaceae</taxon>
        <taxon>Rhodococcus</taxon>
    </lineage>
</organism>
<dbReference type="Pfam" id="PF23787">
    <property type="entry name" value="DUF7172"/>
    <property type="match status" value="1"/>
</dbReference>
<evidence type="ECO:0000313" key="3">
    <source>
        <dbReference type="Proteomes" id="UP000593818"/>
    </source>
</evidence>
<reference evidence="2 3" key="1">
    <citation type="submission" date="2020-10" db="EMBL/GenBank/DDBJ databases">
        <title>Whole genome sequence of oil-degrading bacteria Rhodococcus pyridinivorans strain 5Ap.</title>
        <authorList>
            <person name="Akhremchuk A.E."/>
            <person name="Valentovich L.N."/>
            <person name="Charniauskaya M.I."/>
            <person name="Bukliarevich H.A."/>
            <person name="Titok M.A."/>
        </authorList>
    </citation>
    <scope>NUCLEOTIDE SEQUENCE [LARGE SCALE GENOMIC DNA]</scope>
    <source>
        <strain evidence="2 3">5Ap</strain>
    </source>
</reference>
<keyword evidence="3" id="KW-1185">Reference proteome</keyword>
<feature type="domain" description="DUF7172" evidence="1">
    <location>
        <begin position="2"/>
        <end position="200"/>
    </location>
</feature>
<dbReference type="InterPro" id="IPR055596">
    <property type="entry name" value="DUF7172"/>
</dbReference>
<dbReference type="Proteomes" id="UP000593818">
    <property type="component" value="Chromosome"/>
</dbReference>
<name>A0A7M2XHG8_9NOCA</name>
<evidence type="ECO:0000313" key="2">
    <source>
        <dbReference type="EMBL" id="QOV97145.1"/>
    </source>
</evidence>
<evidence type="ECO:0000259" key="1">
    <source>
        <dbReference type="Pfam" id="PF23787"/>
    </source>
</evidence>
<dbReference type="AlphaFoldDB" id="A0A7M2XHG8"/>
<protein>
    <recommendedName>
        <fullName evidence="1">DUF7172 domain-containing protein</fullName>
    </recommendedName>
</protein>
<dbReference type="EMBL" id="CP063450">
    <property type="protein sequence ID" value="QOV97145.1"/>
    <property type="molecule type" value="Genomic_DNA"/>
</dbReference>
<accession>A0A7M2XHG8</accession>
<dbReference type="RefSeq" id="WP_193902196.1">
    <property type="nucleotide sequence ID" value="NZ_CP063450.1"/>
</dbReference>